<feature type="compositionally biased region" description="Polar residues" evidence="6">
    <location>
        <begin position="161"/>
        <end position="171"/>
    </location>
</feature>
<feature type="domain" description="TF-B3" evidence="7">
    <location>
        <begin position="22"/>
        <end position="123"/>
    </location>
</feature>
<evidence type="ECO:0000256" key="1">
    <source>
        <dbReference type="ARBA" id="ARBA00004123"/>
    </source>
</evidence>
<evidence type="ECO:0000256" key="2">
    <source>
        <dbReference type="ARBA" id="ARBA00023015"/>
    </source>
</evidence>
<name>A0AAV0M8T5_9ROSI</name>
<reference evidence="8" key="1">
    <citation type="submission" date="2022-08" db="EMBL/GenBank/DDBJ databases">
        <authorList>
            <person name="Gutierrez-Valencia J."/>
        </authorList>
    </citation>
    <scope>NUCLEOTIDE SEQUENCE</scope>
</reference>
<feature type="compositionally biased region" description="Basic and acidic residues" evidence="6">
    <location>
        <begin position="146"/>
        <end position="160"/>
    </location>
</feature>
<dbReference type="PANTHER" id="PTHR31920">
    <property type="entry name" value="B3 DOMAIN-CONTAINING"/>
    <property type="match status" value="1"/>
</dbReference>
<keyword evidence="9" id="KW-1185">Reference proteome</keyword>
<dbReference type="GO" id="GO:0005634">
    <property type="term" value="C:nucleus"/>
    <property type="evidence" value="ECO:0007669"/>
    <property type="project" value="UniProtKB-SubCell"/>
</dbReference>
<sequence>MAATVAGRRPEGCLLFEPSAPHFSKQILRQTLHTNRLLIPRSFARKHGRELSGRATIQVPGPMTWKVEVSRADSEGRLWFQNEGFKRFREFYSLTPGYSVVFRYNGGGGENVSLFSVLIFDPTGSEIQYPVIIHPPTAAAAAAVGEDPRKKFPKPTRDSEGFSSDGWSPANQRKRRSRSPLPVNSYSPPPPRKRVMAGDSARNDGAIGRLPESERRALPDSRSRGRNGCGKQLYGDELAEEKKPTCRRAPSGQTETASRGRESERSVLHSSRNKVGSKVEQLGEEEVAVAFTSSKPCFQVKLGKRPVCSHITIPSSFSALYFKKDPVFLKLKVGARSWGVKATKRYRASYRIFGGWSDFARDNSLQEGEVCCFELIQKEGLVLEVSVCNTLLLHKK</sequence>
<accession>A0AAV0M8T5</accession>
<evidence type="ECO:0000313" key="8">
    <source>
        <dbReference type="EMBL" id="CAI0442215.1"/>
    </source>
</evidence>
<dbReference type="PROSITE" id="PS50863">
    <property type="entry name" value="B3"/>
    <property type="match status" value="2"/>
</dbReference>
<dbReference type="SMART" id="SM01019">
    <property type="entry name" value="B3"/>
    <property type="match status" value="2"/>
</dbReference>
<keyword evidence="3" id="KW-0238">DNA-binding</keyword>
<keyword evidence="5" id="KW-0539">Nucleus</keyword>
<organism evidence="8 9">
    <name type="scientific">Linum tenue</name>
    <dbReference type="NCBI Taxonomy" id="586396"/>
    <lineage>
        <taxon>Eukaryota</taxon>
        <taxon>Viridiplantae</taxon>
        <taxon>Streptophyta</taxon>
        <taxon>Embryophyta</taxon>
        <taxon>Tracheophyta</taxon>
        <taxon>Spermatophyta</taxon>
        <taxon>Magnoliopsida</taxon>
        <taxon>eudicotyledons</taxon>
        <taxon>Gunneridae</taxon>
        <taxon>Pentapetalae</taxon>
        <taxon>rosids</taxon>
        <taxon>fabids</taxon>
        <taxon>Malpighiales</taxon>
        <taxon>Linaceae</taxon>
        <taxon>Linum</taxon>
    </lineage>
</organism>
<dbReference type="InterPro" id="IPR015300">
    <property type="entry name" value="DNA-bd_pseudobarrel_sf"/>
</dbReference>
<dbReference type="Proteomes" id="UP001154282">
    <property type="component" value="Unassembled WGS sequence"/>
</dbReference>
<dbReference type="InterPro" id="IPR050655">
    <property type="entry name" value="Plant_B3_domain"/>
</dbReference>
<evidence type="ECO:0000256" key="4">
    <source>
        <dbReference type="ARBA" id="ARBA00023163"/>
    </source>
</evidence>
<evidence type="ECO:0000259" key="7">
    <source>
        <dbReference type="PROSITE" id="PS50863"/>
    </source>
</evidence>
<dbReference type="InterPro" id="IPR003340">
    <property type="entry name" value="B3_DNA-bd"/>
</dbReference>
<dbReference type="SUPFAM" id="SSF101936">
    <property type="entry name" value="DNA-binding pseudobarrel domain"/>
    <property type="match status" value="2"/>
</dbReference>
<feature type="region of interest" description="Disordered" evidence="6">
    <location>
        <begin position="142"/>
        <end position="276"/>
    </location>
</feature>
<keyword evidence="4" id="KW-0804">Transcription</keyword>
<dbReference type="PANTHER" id="PTHR31920:SF37">
    <property type="entry name" value="B3 DOMAIN-CONTAINING TRANSCRIPTION FACTOR VRN1"/>
    <property type="match status" value="1"/>
</dbReference>
<dbReference type="AlphaFoldDB" id="A0AAV0M8T5"/>
<proteinExistence type="predicted"/>
<comment type="subcellular location">
    <subcellularLocation>
        <location evidence="1">Nucleus</location>
    </subcellularLocation>
</comment>
<evidence type="ECO:0000256" key="5">
    <source>
        <dbReference type="ARBA" id="ARBA00023242"/>
    </source>
</evidence>
<protein>
    <recommendedName>
        <fullName evidence="7">TF-B3 domain-containing protein</fullName>
    </recommendedName>
</protein>
<gene>
    <name evidence="8" type="ORF">LITE_LOCUS27177</name>
</gene>
<keyword evidence="2" id="KW-0805">Transcription regulation</keyword>
<feature type="compositionally biased region" description="Basic and acidic residues" evidence="6">
    <location>
        <begin position="258"/>
        <end position="267"/>
    </location>
</feature>
<evidence type="ECO:0000313" key="9">
    <source>
        <dbReference type="Proteomes" id="UP001154282"/>
    </source>
</evidence>
<dbReference type="GO" id="GO:0003677">
    <property type="term" value="F:DNA binding"/>
    <property type="evidence" value="ECO:0007669"/>
    <property type="project" value="UniProtKB-KW"/>
</dbReference>
<comment type="caution">
    <text evidence="8">The sequence shown here is derived from an EMBL/GenBank/DDBJ whole genome shotgun (WGS) entry which is preliminary data.</text>
</comment>
<dbReference type="CDD" id="cd10017">
    <property type="entry name" value="B3_DNA"/>
    <property type="match status" value="2"/>
</dbReference>
<feature type="compositionally biased region" description="Basic and acidic residues" evidence="6">
    <location>
        <begin position="211"/>
        <end position="223"/>
    </location>
</feature>
<dbReference type="Gene3D" id="2.40.330.10">
    <property type="entry name" value="DNA-binding pseudobarrel domain"/>
    <property type="match status" value="2"/>
</dbReference>
<evidence type="ECO:0000256" key="3">
    <source>
        <dbReference type="ARBA" id="ARBA00023125"/>
    </source>
</evidence>
<dbReference type="Pfam" id="PF02362">
    <property type="entry name" value="B3"/>
    <property type="match status" value="2"/>
</dbReference>
<evidence type="ECO:0000256" key="6">
    <source>
        <dbReference type="SAM" id="MobiDB-lite"/>
    </source>
</evidence>
<feature type="domain" description="TF-B3" evidence="7">
    <location>
        <begin position="311"/>
        <end position="391"/>
    </location>
</feature>
<dbReference type="EMBL" id="CAMGYJ010000007">
    <property type="protein sequence ID" value="CAI0442215.1"/>
    <property type="molecule type" value="Genomic_DNA"/>
</dbReference>